<protein>
    <submittedName>
        <fullName evidence="1">Uncharacterized protein</fullName>
    </submittedName>
</protein>
<dbReference type="EMBL" id="JAWWNJ010000070">
    <property type="protein sequence ID" value="KAK7007613.1"/>
    <property type="molecule type" value="Genomic_DNA"/>
</dbReference>
<sequence length="215" mass="23874">MCHPYLYSALSYSSILIPFLPSTTIFTRHSIPIILRLTACALTDAVDEIGCDAGEVEGEGLAVGELYWKEAQQPPYWAESPLAGMRTSSPQLACRVRSWKDAPIQSLPSTLAPPWSQIICLAWVEMAVRKKRDRVVDVSREKEGMVLVCVASLNARSREKAGPMVLADPGKYSGVLTLQLSPHITESLRAQPPKTLLQFCFSLRHSSMKWTQVRC</sequence>
<name>A0AAW0AF01_9AGAR</name>
<evidence type="ECO:0000313" key="2">
    <source>
        <dbReference type="Proteomes" id="UP001362999"/>
    </source>
</evidence>
<dbReference type="Proteomes" id="UP001362999">
    <property type="component" value="Unassembled WGS sequence"/>
</dbReference>
<comment type="caution">
    <text evidence="1">The sequence shown here is derived from an EMBL/GenBank/DDBJ whole genome shotgun (WGS) entry which is preliminary data.</text>
</comment>
<gene>
    <name evidence="1" type="ORF">R3P38DRAFT_1658348</name>
</gene>
<dbReference type="AlphaFoldDB" id="A0AAW0AF01"/>
<evidence type="ECO:0000313" key="1">
    <source>
        <dbReference type="EMBL" id="KAK7007613.1"/>
    </source>
</evidence>
<organism evidence="1 2">
    <name type="scientific">Favolaschia claudopus</name>
    <dbReference type="NCBI Taxonomy" id="2862362"/>
    <lineage>
        <taxon>Eukaryota</taxon>
        <taxon>Fungi</taxon>
        <taxon>Dikarya</taxon>
        <taxon>Basidiomycota</taxon>
        <taxon>Agaricomycotina</taxon>
        <taxon>Agaricomycetes</taxon>
        <taxon>Agaricomycetidae</taxon>
        <taxon>Agaricales</taxon>
        <taxon>Marasmiineae</taxon>
        <taxon>Mycenaceae</taxon>
        <taxon>Favolaschia</taxon>
    </lineage>
</organism>
<proteinExistence type="predicted"/>
<keyword evidence="2" id="KW-1185">Reference proteome</keyword>
<accession>A0AAW0AF01</accession>
<reference evidence="1 2" key="1">
    <citation type="journal article" date="2024" name="J Genomics">
        <title>Draft genome sequencing and assembly of Favolaschia claudopus CIRM-BRFM 2984 isolated from oak limbs.</title>
        <authorList>
            <person name="Navarro D."/>
            <person name="Drula E."/>
            <person name="Chaduli D."/>
            <person name="Cazenave R."/>
            <person name="Ahrendt S."/>
            <person name="Wang J."/>
            <person name="Lipzen A."/>
            <person name="Daum C."/>
            <person name="Barry K."/>
            <person name="Grigoriev I.V."/>
            <person name="Favel A."/>
            <person name="Rosso M.N."/>
            <person name="Martin F."/>
        </authorList>
    </citation>
    <scope>NUCLEOTIDE SEQUENCE [LARGE SCALE GENOMIC DNA]</scope>
    <source>
        <strain evidence="1 2">CIRM-BRFM 2984</strain>
    </source>
</reference>